<sequence length="110" mass="12246">MGLDDWELLDCHEDHDQEKSRPHENVVISGQKLIGDTKNEMEAVAEFDVEEEEKVDSRGGMDMAMEKRKQWGRTVVCSFGIAVAATICSVLLGSHSHHHGGGAFVNKRHC</sequence>
<reference evidence="2 3" key="4">
    <citation type="journal article" date="2011" name="BMC Genomics">
        <title>RNA-Seq improves annotation of protein-coding genes in the cucumber genome.</title>
        <authorList>
            <person name="Li Z."/>
            <person name="Zhang Z."/>
            <person name="Yan P."/>
            <person name="Huang S."/>
            <person name="Fei Z."/>
            <person name="Lin K."/>
        </authorList>
    </citation>
    <scope>NUCLEOTIDE SEQUENCE [LARGE SCALE GENOMIC DNA]</scope>
    <source>
        <strain evidence="3">cv. 9930</strain>
    </source>
</reference>
<dbReference type="Proteomes" id="UP000029981">
    <property type="component" value="Chromosome 3"/>
</dbReference>
<dbReference type="EMBL" id="CM002924">
    <property type="protein sequence ID" value="KGN59752.1"/>
    <property type="molecule type" value="Genomic_DNA"/>
</dbReference>
<gene>
    <name evidence="2" type="ORF">Csa_3G842740</name>
</gene>
<keyword evidence="3" id="KW-1185">Reference proteome</keyword>
<dbReference type="Gramene" id="KGN59752">
    <property type="protein sequence ID" value="KGN59752"/>
    <property type="gene ID" value="Csa_3G842740"/>
</dbReference>
<reference evidence="2 3" key="2">
    <citation type="journal article" date="2009" name="PLoS ONE">
        <title>An integrated genetic and cytogenetic map of the cucumber genome.</title>
        <authorList>
            <person name="Ren Y."/>
            <person name="Zhang Z."/>
            <person name="Liu J."/>
            <person name="Staub J.E."/>
            <person name="Han Y."/>
            <person name="Cheng Z."/>
            <person name="Li X."/>
            <person name="Lu J."/>
            <person name="Miao H."/>
            <person name="Kang H."/>
            <person name="Xie B."/>
            <person name="Gu X."/>
            <person name="Wang X."/>
            <person name="Du Y."/>
            <person name="Jin W."/>
            <person name="Huang S."/>
        </authorList>
    </citation>
    <scope>NUCLEOTIDE SEQUENCE [LARGE SCALE GENOMIC DNA]</scope>
    <source>
        <strain evidence="3">cv. 9930</strain>
    </source>
</reference>
<evidence type="ECO:0000313" key="2">
    <source>
        <dbReference type="EMBL" id="KGN59752.1"/>
    </source>
</evidence>
<proteinExistence type="predicted"/>
<accession>A0A0A0LG95</accession>
<protein>
    <submittedName>
        <fullName evidence="2">Uncharacterized protein</fullName>
    </submittedName>
</protein>
<evidence type="ECO:0000256" key="1">
    <source>
        <dbReference type="SAM" id="Phobius"/>
    </source>
</evidence>
<reference evidence="2 3" key="1">
    <citation type="journal article" date="2009" name="Nat. Genet.">
        <title>The genome of the cucumber, Cucumis sativus L.</title>
        <authorList>
            <person name="Huang S."/>
            <person name="Li R."/>
            <person name="Zhang Z."/>
            <person name="Li L."/>
            <person name="Gu X."/>
            <person name="Fan W."/>
            <person name="Lucas W.J."/>
            <person name="Wang X."/>
            <person name="Xie B."/>
            <person name="Ni P."/>
            <person name="Ren Y."/>
            <person name="Zhu H."/>
            <person name="Li J."/>
            <person name="Lin K."/>
            <person name="Jin W."/>
            <person name="Fei Z."/>
            <person name="Li G."/>
            <person name="Staub J."/>
            <person name="Kilian A."/>
            <person name="van der Vossen E.A."/>
            <person name="Wu Y."/>
            <person name="Guo J."/>
            <person name="He J."/>
            <person name="Jia Z."/>
            <person name="Ren Y."/>
            <person name="Tian G."/>
            <person name="Lu Y."/>
            <person name="Ruan J."/>
            <person name="Qian W."/>
            <person name="Wang M."/>
            <person name="Huang Q."/>
            <person name="Li B."/>
            <person name="Xuan Z."/>
            <person name="Cao J."/>
            <person name="Asan"/>
            <person name="Wu Z."/>
            <person name="Zhang J."/>
            <person name="Cai Q."/>
            <person name="Bai Y."/>
            <person name="Zhao B."/>
            <person name="Han Y."/>
            <person name="Li Y."/>
            <person name="Li X."/>
            <person name="Wang S."/>
            <person name="Shi Q."/>
            <person name="Liu S."/>
            <person name="Cho W.K."/>
            <person name="Kim J.Y."/>
            <person name="Xu Y."/>
            <person name="Heller-Uszynska K."/>
            <person name="Miao H."/>
            <person name="Cheng Z."/>
            <person name="Zhang S."/>
            <person name="Wu J."/>
            <person name="Yang Y."/>
            <person name="Kang H."/>
            <person name="Li M."/>
            <person name="Liang H."/>
            <person name="Ren X."/>
            <person name="Shi Z."/>
            <person name="Wen M."/>
            <person name="Jian M."/>
            <person name="Yang H."/>
            <person name="Zhang G."/>
            <person name="Yang Z."/>
            <person name="Chen R."/>
            <person name="Liu S."/>
            <person name="Li J."/>
            <person name="Ma L."/>
            <person name="Liu H."/>
            <person name="Zhou Y."/>
            <person name="Zhao J."/>
            <person name="Fang X."/>
            <person name="Li G."/>
            <person name="Fang L."/>
            <person name="Li Y."/>
            <person name="Liu D."/>
            <person name="Zheng H."/>
            <person name="Zhang Y."/>
            <person name="Qin N."/>
            <person name="Li Z."/>
            <person name="Yang G."/>
            <person name="Yang S."/>
            <person name="Bolund L."/>
            <person name="Kristiansen K."/>
            <person name="Zheng H."/>
            <person name="Li S."/>
            <person name="Zhang X."/>
            <person name="Yang H."/>
            <person name="Wang J."/>
            <person name="Sun R."/>
            <person name="Zhang B."/>
            <person name="Jiang S."/>
            <person name="Wang J."/>
            <person name="Du Y."/>
            <person name="Li S."/>
        </authorList>
    </citation>
    <scope>NUCLEOTIDE SEQUENCE [LARGE SCALE GENOMIC DNA]</scope>
    <source>
        <strain evidence="3">cv. 9930</strain>
    </source>
</reference>
<dbReference type="AlphaFoldDB" id="A0A0A0LG95"/>
<keyword evidence="1" id="KW-0472">Membrane</keyword>
<reference evidence="2 3" key="3">
    <citation type="journal article" date="2010" name="BMC Genomics">
        <title>Transcriptome sequencing and comparative analysis of cucumber flowers with different sex types.</title>
        <authorList>
            <person name="Guo S."/>
            <person name="Zheng Y."/>
            <person name="Joung J.G."/>
            <person name="Liu S."/>
            <person name="Zhang Z."/>
            <person name="Crasta O.R."/>
            <person name="Sobral B.W."/>
            <person name="Xu Y."/>
            <person name="Huang S."/>
            <person name="Fei Z."/>
        </authorList>
    </citation>
    <scope>NUCLEOTIDE SEQUENCE [LARGE SCALE GENOMIC DNA]</scope>
    <source>
        <strain evidence="3">cv. 9930</strain>
    </source>
</reference>
<keyword evidence="1" id="KW-0812">Transmembrane</keyword>
<name>A0A0A0LG95_CUCSA</name>
<evidence type="ECO:0000313" key="3">
    <source>
        <dbReference type="Proteomes" id="UP000029981"/>
    </source>
</evidence>
<organism evidence="2 3">
    <name type="scientific">Cucumis sativus</name>
    <name type="common">Cucumber</name>
    <dbReference type="NCBI Taxonomy" id="3659"/>
    <lineage>
        <taxon>Eukaryota</taxon>
        <taxon>Viridiplantae</taxon>
        <taxon>Streptophyta</taxon>
        <taxon>Embryophyta</taxon>
        <taxon>Tracheophyta</taxon>
        <taxon>Spermatophyta</taxon>
        <taxon>Magnoliopsida</taxon>
        <taxon>eudicotyledons</taxon>
        <taxon>Gunneridae</taxon>
        <taxon>Pentapetalae</taxon>
        <taxon>rosids</taxon>
        <taxon>fabids</taxon>
        <taxon>Cucurbitales</taxon>
        <taxon>Cucurbitaceae</taxon>
        <taxon>Benincaseae</taxon>
        <taxon>Cucumis</taxon>
    </lineage>
</organism>
<feature type="transmembrane region" description="Helical" evidence="1">
    <location>
        <begin position="71"/>
        <end position="92"/>
    </location>
</feature>
<keyword evidence="1" id="KW-1133">Transmembrane helix</keyword>